<gene>
    <name evidence="2" type="ORF">NDU88_010848</name>
</gene>
<sequence>MRGSGLGLTAAGGPLSAPERPPERPRLRPRRRRVRAQDRHLEMTTLSVDHRHHTSLPQHVAHQPTHPSTSIPAHTALYVWDLWYRLLHCASGTSAVVEHEEYKLALTTPRLLTAPG</sequence>
<accession>A0AAV7S0T5</accession>
<name>A0AAV7S0T5_PLEWA</name>
<dbReference type="EMBL" id="JANPWB010000009">
    <property type="protein sequence ID" value="KAJ1158154.1"/>
    <property type="molecule type" value="Genomic_DNA"/>
</dbReference>
<feature type="region of interest" description="Disordered" evidence="1">
    <location>
        <begin position="1"/>
        <end position="68"/>
    </location>
</feature>
<proteinExistence type="predicted"/>
<keyword evidence="3" id="KW-1185">Reference proteome</keyword>
<evidence type="ECO:0000313" key="3">
    <source>
        <dbReference type="Proteomes" id="UP001066276"/>
    </source>
</evidence>
<dbReference type="Proteomes" id="UP001066276">
    <property type="component" value="Chromosome 5"/>
</dbReference>
<dbReference type="AlphaFoldDB" id="A0AAV7S0T5"/>
<organism evidence="2 3">
    <name type="scientific">Pleurodeles waltl</name>
    <name type="common">Iberian ribbed newt</name>
    <dbReference type="NCBI Taxonomy" id="8319"/>
    <lineage>
        <taxon>Eukaryota</taxon>
        <taxon>Metazoa</taxon>
        <taxon>Chordata</taxon>
        <taxon>Craniata</taxon>
        <taxon>Vertebrata</taxon>
        <taxon>Euteleostomi</taxon>
        <taxon>Amphibia</taxon>
        <taxon>Batrachia</taxon>
        <taxon>Caudata</taxon>
        <taxon>Salamandroidea</taxon>
        <taxon>Salamandridae</taxon>
        <taxon>Pleurodelinae</taxon>
        <taxon>Pleurodeles</taxon>
    </lineage>
</organism>
<comment type="caution">
    <text evidence="2">The sequence shown here is derived from an EMBL/GenBank/DDBJ whole genome shotgun (WGS) entry which is preliminary data.</text>
</comment>
<reference evidence="2" key="1">
    <citation type="journal article" date="2022" name="bioRxiv">
        <title>Sequencing and chromosome-scale assembly of the giantPleurodeles waltlgenome.</title>
        <authorList>
            <person name="Brown T."/>
            <person name="Elewa A."/>
            <person name="Iarovenko S."/>
            <person name="Subramanian E."/>
            <person name="Araus A.J."/>
            <person name="Petzold A."/>
            <person name="Susuki M."/>
            <person name="Suzuki K.-i.T."/>
            <person name="Hayashi T."/>
            <person name="Toyoda A."/>
            <person name="Oliveira C."/>
            <person name="Osipova E."/>
            <person name="Leigh N.D."/>
            <person name="Simon A."/>
            <person name="Yun M.H."/>
        </authorList>
    </citation>
    <scope>NUCLEOTIDE SEQUENCE</scope>
    <source>
        <strain evidence="2">20211129_DDA</strain>
        <tissue evidence="2">Liver</tissue>
    </source>
</reference>
<evidence type="ECO:0000313" key="2">
    <source>
        <dbReference type="EMBL" id="KAJ1158154.1"/>
    </source>
</evidence>
<protein>
    <submittedName>
        <fullName evidence="2">Uncharacterized protein</fullName>
    </submittedName>
</protein>
<evidence type="ECO:0000256" key="1">
    <source>
        <dbReference type="SAM" id="MobiDB-lite"/>
    </source>
</evidence>